<dbReference type="RefSeq" id="WP_204733062.1">
    <property type="nucleotide sequence ID" value="NZ_JAVDWE010000004.1"/>
</dbReference>
<dbReference type="InterPro" id="IPR056935">
    <property type="entry name" value="Rv0428c-like_C"/>
</dbReference>
<keyword evidence="1" id="KW-0808">Transferase</keyword>
<dbReference type="Pfam" id="PF24553">
    <property type="entry name" value="Rv0428c_C"/>
    <property type="match status" value="1"/>
</dbReference>
<dbReference type="CDD" id="cd04301">
    <property type="entry name" value="NAT_SF"/>
    <property type="match status" value="1"/>
</dbReference>
<sequence>MSSAGDIEAIERATLQAVAPEVVESLPGWLLPMDSGTVGRARSAVPLHHGAPDLDLLEPLLARYVARGFVPSFRLPDLPAFEDFQRSLAQRGFVRAKPTLTQTTPVHALPAVDPDPDVALADAPDHAWMAMFLGPGLDPVDGASRAHSLARATGTRFASLREGGETVACGAASFSHGWLGVHGMRTAAAQRGRGLAARLLKAMAAEAARCGIEQVFLQVDASNAPALSLYRRLGFSTAWPYAYWQPADPGAV</sequence>
<evidence type="ECO:0000313" key="4">
    <source>
        <dbReference type="EMBL" id="MDR7094239.1"/>
    </source>
</evidence>
<evidence type="ECO:0000313" key="5">
    <source>
        <dbReference type="Proteomes" id="UP001265550"/>
    </source>
</evidence>
<dbReference type="Gene3D" id="3.40.630.30">
    <property type="match status" value="1"/>
</dbReference>
<keyword evidence="5" id="KW-1185">Reference proteome</keyword>
<reference evidence="4 5" key="1">
    <citation type="submission" date="2023-07" db="EMBL/GenBank/DDBJ databases">
        <title>Sorghum-associated microbial communities from plants grown in Nebraska, USA.</title>
        <authorList>
            <person name="Schachtman D."/>
        </authorList>
    </citation>
    <scope>NUCLEOTIDE SEQUENCE [LARGE SCALE GENOMIC DNA]</scope>
    <source>
        <strain evidence="4 5">BE240</strain>
    </source>
</reference>
<evidence type="ECO:0000259" key="3">
    <source>
        <dbReference type="PROSITE" id="PS51186"/>
    </source>
</evidence>
<protein>
    <submittedName>
        <fullName evidence="4">GNAT superfamily N-acetyltransferase</fullName>
    </submittedName>
</protein>
<dbReference type="InterPro" id="IPR050680">
    <property type="entry name" value="YpeA/RimI_acetyltransf"/>
</dbReference>
<feature type="domain" description="N-acetyltransferase" evidence="3">
    <location>
        <begin position="116"/>
        <end position="252"/>
    </location>
</feature>
<dbReference type="PANTHER" id="PTHR43420:SF12">
    <property type="entry name" value="N-ACETYLTRANSFERASE DOMAIN-CONTAINING PROTEIN"/>
    <property type="match status" value="1"/>
</dbReference>
<dbReference type="PANTHER" id="PTHR43420">
    <property type="entry name" value="ACETYLTRANSFERASE"/>
    <property type="match status" value="1"/>
</dbReference>
<dbReference type="EMBL" id="JAVDWE010000004">
    <property type="protein sequence ID" value="MDR7094239.1"/>
    <property type="molecule type" value="Genomic_DNA"/>
</dbReference>
<evidence type="ECO:0000256" key="1">
    <source>
        <dbReference type="ARBA" id="ARBA00022679"/>
    </source>
</evidence>
<dbReference type="Proteomes" id="UP001265550">
    <property type="component" value="Unassembled WGS sequence"/>
</dbReference>
<name>A0ABU1V9U9_9BURK</name>
<dbReference type="PROSITE" id="PS51186">
    <property type="entry name" value="GNAT"/>
    <property type="match status" value="1"/>
</dbReference>
<organism evidence="4 5">
    <name type="scientific">Hydrogenophaga laconesensis</name>
    <dbReference type="NCBI Taxonomy" id="1805971"/>
    <lineage>
        <taxon>Bacteria</taxon>
        <taxon>Pseudomonadati</taxon>
        <taxon>Pseudomonadota</taxon>
        <taxon>Betaproteobacteria</taxon>
        <taxon>Burkholderiales</taxon>
        <taxon>Comamonadaceae</taxon>
        <taxon>Hydrogenophaga</taxon>
    </lineage>
</organism>
<dbReference type="InterPro" id="IPR000182">
    <property type="entry name" value="GNAT_dom"/>
</dbReference>
<accession>A0ABU1V9U9</accession>
<dbReference type="InterPro" id="IPR016181">
    <property type="entry name" value="Acyl_CoA_acyltransferase"/>
</dbReference>
<dbReference type="SUPFAM" id="SSF55729">
    <property type="entry name" value="Acyl-CoA N-acyltransferases (Nat)"/>
    <property type="match status" value="1"/>
</dbReference>
<keyword evidence="2" id="KW-0012">Acyltransferase</keyword>
<gene>
    <name evidence="4" type="ORF">J2X09_001977</name>
</gene>
<comment type="caution">
    <text evidence="4">The sequence shown here is derived from an EMBL/GenBank/DDBJ whole genome shotgun (WGS) entry which is preliminary data.</text>
</comment>
<evidence type="ECO:0000256" key="2">
    <source>
        <dbReference type="ARBA" id="ARBA00023315"/>
    </source>
</evidence>
<proteinExistence type="predicted"/>